<feature type="chain" id="PRO_5042250109" description="Secreted protein" evidence="2">
    <location>
        <begin position="20"/>
        <end position="105"/>
    </location>
</feature>
<evidence type="ECO:0000256" key="1">
    <source>
        <dbReference type="SAM" id="MobiDB-lite"/>
    </source>
</evidence>
<sequence length="105" mass="11930">MQVSVVLFCLVLWMIAASALPWSPSDPMQSVLFQAYKSQKQRNLAKIQLPPQNAINFVGPRQATSLEADEDEDSYYDDGYDDDVDADKNVAVDYTESEEDDYGWR</sequence>
<name>A0AAD4K3J7_9MUSC</name>
<keyword evidence="4" id="KW-1185">Reference proteome</keyword>
<organism evidence="3 4">
    <name type="scientific">Drosophila rubida</name>
    <dbReference type="NCBI Taxonomy" id="30044"/>
    <lineage>
        <taxon>Eukaryota</taxon>
        <taxon>Metazoa</taxon>
        <taxon>Ecdysozoa</taxon>
        <taxon>Arthropoda</taxon>
        <taxon>Hexapoda</taxon>
        <taxon>Insecta</taxon>
        <taxon>Pterygota</taxon>
        <taxon>Neoptera</taxon>
        <taxon>Endopterygota</taxon>
        <taxon>Diptera</taxon>
        <taxon>Brachycera</taxon>
        <taxon>Muscomorpha</taxon>
        <taxon>Ephydroidea</taxon>
        <taxon>Drosophilidae</taxon>
        <taxon>Drosophila</taxon>
    </lineage>
</organism>
<dbReference type="AlphaFoldDB" id="A0AAD4K3J7"/>
<evidence type="ECO:0000313" key="4">
    <source>
        <dbReference type="Proteomes" id="UP001200034"/>
    </source>
</evidence>
<feature type="region of interest" description="Disordered" evidence="1">
    <location>
        <begin position="60"/>
        <end position="86"/>
    </location>
</feature>
<comment type="caution">
    <text evidence="3">The sequence shown here is derived from an EMBL/GenBank/DDBJ whole genome shotgun (WGS) entry which is preliminary data.</text>
</comment>
<reference evidence="3" key="1">
    <citation type="journal article" date="2021" name="Mol. Ecol. Resour.">
        <title>Phylogenomic analyses of the genus Drosophila reveals genomic signals of climate adaptation.</title>
        <authorList>
            <person name="Li F."/>
            <person name="Rane R.V."/>
            <person name="Luria V."/>
            <person name="Xiong Z."/>
            <person name="Chen J."/>
            <person name="Li Z."/>
            <person name="Catullo R.A."/>
            <person name="Griffin P.C."/>
            <person name="Schiffer M."/>
            <person name="Pearce S."/>
            <person name="Lee S.F."/>
            <person name="McElroy K."/>
            <person name="Stocker A."/>
            <person name="Shirriffs J."/>
            <person name="Cockerell F."/>
            <person name="Coppin C."/>
            <person name="Sgro C.M."/>
            <person name="Karger A."/>
            <person name="Cain J.W."/>
            <person name="Weber J.A."/>
            <person name="Santpere G."/>
            <person name="Kirschner M.W."/>
            <person name="Hoffmann A.A."/>
            <person name="Oakeshott J.G."/>
            <person name="Zhang G."/>
        </authorList>
    </citation>
    <scope>NUCLEOTIDE SEQUENCE</scope>
    <source>
        <strain evidence="3">BGI-SZ-2011g</strain>
    </source>
</reference>
<accession>A0AAD4K3J7</accession>
<gene>
    <name evidence="3" type="ORF">KR093_001433</name>
</gene>
<evidence type="ECO:0008006" key="5">
    <source>
        <dbReference type="Google" id="ProtNLM"/>
    </source>
</evidence>
<proteinExistence type="predicted"/>
<feature type="signal peptide" evidence="2">
    <location>
        <begin position="1"/>
        <end position="19"/>
    </location>
</feature>
<dbReference type="Proteomes" id="UP001200034">
    <property type="component" value="Unassembled WGS sequence"/>
</dbReference>
<evidence type="ECO:0000313" key="3">
    <source>
        <dbReference type="EMBL" id="KAH8376805.1"/>
    </source>
</evidence>
<feature type="compositionally biased region" description="Acidic residues" evidence="1">
    <location>
        <begin position="67"/>
        <end position="85"/>
    </location>
</feature>
<evidence type="ECO:0000256" key="2">
    <source>
        <dbReference type="SAM" id="SignalP"/>
    </source>
</evidence>
<protein>
    <recommendedName>
        <fullName evidence="5">Secreted protein</fullName>
    </recommendedName>
</protein>
<dbReference type="EMBL" id="JAJJHW010001127">
    <property type="protein sequence ID" value="KAH8376805.1"/>
    <property type="molecule type" value="Genomic_DNA"/>
</dbReference>
<keyword evidence="2" id="KW-0732">Signal</keyword>